<evidence type="ECO:0000313" key="1">
    <source>
        <dbReference type="EMBL" id="KCV72300.1"/>
    </source>
</evidence>
<evidence type="ECO:0000313" key="2">
    <source>
        <dbReference type="Proteomes" id="UP000030693"/>
    </source>
</evidence>
<dbReference type="AlphaFoldDB" id="A0A058ZD13"/>
<dbReference type="EMBL" id="KB932202">
    <property type="protein sequence ID" value="KCV72300.1"/>
    <property type="molecule type" value="Genomic_DNA"/>
</dbReference>
<accession>A0A058ZD13</accession>
<dbReference type="RefSeq" id="XP_009493878.1">
    <property type="nucleotide sequence ID" value="XM_009495603.1"/>
</dbReference>
<keyword evidence="2" id="KW-1185">Reference proteome</keyword>
<name>A0A058ZD13_FONAL</name>
<dbReference type="GeneID" id="20526422"/>
<gene>
    <name evidence="1" type="ORF">H696_01697</name>
</gene>
<protein>
    <submittedName>
        <fullName evidence="1">Uncharacterized protein</fullName>
    </submittedName>
</protein>
<sequence>MPAPPPPFLQMRGCGGTTPGLVAGCPVMPTASPFPLVQTWGTFMGAPSSFISPYTRAHLFACVWHPRLPFVSAEHACTSLSLSPSSPSSPSFLDRRREMLAILSMAPSSPHTA</sequence>
<reference evidence="1" key="1">
    <citation type="submission" date="2013-04" db="EMBL/GenBank/DDBJ databases">
        <title>The Genome Sequence of Fonticula alba ATCC 38817.</title>
        <authorList>
            <consortium name="The Broad Institute Genomics Platform"/>
            <person name="Russ C."/>
            <person name="Cuomo C."/>
            <person name="Burger G."/>
            <person name="Gray M.W."/>
            <person name="Holland P.W.H."/>
            <person name="King N."/>
            <person name="Lang F.B.F."/>
            <person name="Roger A.J."/>
            <person name="Ruiz-Trillo I."/>
            <person name="Brown M."/>
            <person name="Walker B."/>
            <person name="Young S."/>
            <person name="Zeng Q."/>
            <person name="Gargeya S."/>
            <person name="Fitzgerald M."/>
            <person name="Haas B."/>
            <person name="Abouelleil A."/>
            <person name="Allen A.W."/>
            <person name="Alvarado L."/>
            <person name="Arachchi H.M."/>
            <person name="Berlin A.M."/>
            <person name="Chapman S.B."/>
            <person name="Gainer-Dewar J."/>
            <person name="Goldberg J."/>
            <person name="Griggs A."/>
            <person name="Gujja S."/>
            <person name="Hansen M."/>
            <person name="Howarth C."/>
            <person name="Imamovic A."/>
            <person name="Ireland A."/>
            <person name="Larimer J."/>
            <person name="McCowan C."/>
            <person name="Murphy C."/>
            <person name="Pearson M."/>
            <person name="Poon T.W."/>
            <person name="Priest M."/>
            <person name="Roberts A."/>
            <person name="Saif S."/>
            <person name="Shea T."/>
            <person name="Sisk P."/>
            <person name="Sykes S."/>
            <person name="Wortman J."/>
            <person name="Nusbaum C."/>
            <person name="Birren B."/>
        </authorList>
    </citation>
    <scope>NUCLEOTIDE SEQUENCE [LARGE SCALE GENOMIC DNA]</scope>
    <source>
        <strain evidence="1">ATCC 38817</strain>
    </source>
</reference>
<organism evidence="1">
    <name type="scientific">Fonticula alba</name>
    <name type="common">Slime mold</name>
    <dbReference type="NCBI Taxonomy" id="691883"/>
    <lineage>
        <taxon>Eukaryota</taxon>
        <taxon>Rotosphaerida</taxon>
        <taxon>Fonticulaceae</taxon>
        <taxon>Fonticula</taxon>
    </lineage>
</organism>
<proteinExistence type="predicted"/>
<dbReference type="Proteomes" id="UP000030693">
    <property type="component" value="Unassembled WGS sequence"/>
</dbReference>